<dbReference type="InterPro" id="IPR001313">
    <property type="entry name" value="Pumilio_RNA-bd_rpt"/>
</dbReference>
<dbReference type="Gene3D" id="1.25.10.10">
    <property type="entry name" value="Leucine-rich Repeat Variant"/>
    <property type="match status" value="2"/>
</dbReference>
<dbReference type="PANTHER" id="PTHR13102:SF0">
    <property type="entry name" value="NUCLEOLAR PROTEIN 9"/>
    <property type="match status" value="1"/>
</dbReference>
<dbReference type="EMBL" id="NCKV01001061">
    <property type="protein sequence ID" value="RWS29127.1"/>
    <property type="molecule type" value="Genomic_DNA"/>
</dbReference>
<keyword evidence="1" id="KW-0677">Repeat</keyword>
<dbReference type="SMART" id="SM00025">
    <property type="entry name" value="Pumilio"/>
    <property type="match status" value="5"/>
</dbReference>
<dbReference type="AlphaFoldDB" id="A0A443SNM8"/>
<feature type="repeat" description="Pumilio" evidence="2">
    <location>
        <begin position="455"/>
        <end position="490"/>
    </location>
</feature>
<dbReference type="GO" id="GO:0000447">
    <property type="term" value="P:endonucleolytic cleavage in ITS1 to separate SSU-rRNA from 5.8S rRNA and LSU-rRNA from tricistronic rRNA transcript (SSU-rRNA, 5.8S rRNA, LSU-rRNA)"/>
    <property type="evidence" value="ECO:0007669"/>
    <property type="project" value="TreeGrafter"/>
</dbReference>
<dbReference type="GO" id="GO:0000480">
    <property type="term" value="P:endonucleolytic cleavage in 5'-ETS of tricistronic rRNA transcript (SSU-rRNA, 5.8S rRNA, LSU-rRNA)"/>
    <property type="evidence" value="ECO:0007669"/>
    <property type="project" value="TreeGrafter"/>
</dbReference>
<dbReference type="PROSITE" id="PS50302">
    <property type="entry name" value="PUM"/>
    <property type="match status" value="1"/>
</dbReference>
<dbReference type="PANTHER" id="PTHR13102">
    <property type="entry name" value="NUCLEOLAR PROTEIN 9"/>
    <property type="match status" value="1"/>
</dbReference>
<dbReference type="GO" id="GO:0005730">
    <property type="term" value="C:nucleolus"/>
    <property type="evidence" value="ECO:0007669"/>
    <property type="project" value="TreeGrafter"/>
</dbReference>
<name>A0A443SNM8_9ACAR</name>
<dbReference type="GO" id="GO:0000472">
    <property type="term" value="P:endonucleolytic cleavage to generate mature 5'-end of SSU-rRNA from (SSU-rRNA, 5.8S rRNA, LSU-rRNA)"/>
    <property type="evidence" value="ECO:0007669"/>
    <property type="project" value="TreeGrafter"/>
</dbReference>
<reference evidence="3 4" key="1">
    <citation type="journal article" date="2018" name="Gigascience">
        <title>Genomes of trombidid mites reveal novel predicted allergens and laterally-transferred genes associated with secondary metabolism.</title>
        <authorList>
            <person name="Dong X."/>
            <person name="Chaisiri K."/>
            <person name="Xia D."/>
            <person name="Armstrong S.D."/>
            <person name="Fang Y."/>
            <person name="Donnelly M.J."/>
            <person name="Kadowaki T."/>
            <person name="McGarry J.W."/>
            <person name="Darby A.C."/>
            <person name="Makepeace B.L."/>
        </authorList>
    </citation>
    <scope>NUCLEOTIDE SEQUENCE [LARGE SCALE GENOMIC DNA]</scope>
    <source>
        <strain evidence="3">UoL-UT</strain>
    </source>
</reference>
<dbReference type="Pfam" id="PF22493">
    <property type="entry name" value="PUF_NOP9"/>
    <property type="match status" value="1"/>
</dbReference>
<dbReference type="SUPFAM" id="SSF48371">
    <property type="entry name" value="ARM repeat"/>
    <property type="match status" value="2"/>
</dbReference>
<dbReference type="GO" id="GO:0003723">
    <property type="term" value="F:RNA binding"/>
    <property type="evidence" value="ECO:0007669"/>
    <property type="project" value="InterPro"/>
</dbReference>
<protein>
    <submittedName>
        <fullName evidence="3">Nucleolar protein 9-like protein</fullName>
    </submittedName>
</protein>
<gene>
    <name evidence="3" type="ORF">B4U80_00754</name>
</gene>
<comment type="caution">
    <text evidence="3">The sequence shown here is derived from an EMBL/GenBank/DDBJ whole genome shotgun (WGS) entry which is preliminary data.</text>
</comment>
<dbReference type="GO" id="GO:0000056">
    <property type="term" value="P:ribosomal small subunit export from nucleus"/>
    <property type="evidence" value="ECO:0007669"/>
    <property type="project" value="TreeGrafter"/>
</dbReference>
<organism evidence="3 4">
    <name type="scientific">Leptotrombidium deliense</name>
    <dbReference type="NCBI Taxonomy" id="299467"/>
    <lineage>
        <taxon>Eukaryota</taxon>
        <taxon>Metazoa</taxon>
        <taxon>Ecdysozoa</taxon>
        <taxon>Arthropoda</taxon>
        <taxon>Chelicerata</taxon>
        <taxon>Arachnida</taxon>
        <taxon>Acari</taxon>
        <taxon>Acariformes</taxon>
        <taxon>Trombidiformes</taxon>
        <taxon>Prostigmata</taxon>
        <taxon>Anystina</taxon>
        <taxon>Parasitengona</taxon>
        <taxon>Trombiculoidea</taxon>
        <taxon>Trombiculidae</taxon>
        <taxon>Leptotrombidium</taxon>
    </lineage>
</organism>
<dbReference type="OrthoDB" id="9987665at2759"/>
<dbReference type="InterPro" id="IPR040000">
    <property type="entry name" value="NOP9"/>
</dbReference>
<accession>A0A443SNM8</accession>
<dbReference type="Proteomes" id="UP000288716">
    <property type="component" value="Unassembled WGS sequence"/>
</dbReference>
<evidence type="ECO:0000256" key="1">
    <source>
        <dbReference type="ARBA" id="ARBA00022737"/>
    </source>
</evidence>
<dbReference type="InterPro" id="IPR016024">
    <property type="entry name" value="ARM-type_fold"/>
</dbReference>
<dbReference type="GO" id="GO:0030686">
    <property type="term" value="C:90S preribosome"/>
    <property type="evidence" value="ECO:0007669"/>
    <property type="project" value="TreeGrafter"/>
</dbReference>
<dbReference type="GO" id="GO:0030688">
    <property type="term" value="C:preribosome, small subunit precursor"/>
    <property type="evidence" value="ECO:0007669"/>
    <property type="project" value="TreeGrafter"/>
</dbReference>
<dbReference type="InterPro" id="IPR011989">
    <property type="entry name" value="ARM-like"/>
</dbReference>
<evidence type="ECO:0000313" key="4">
    <source>
        <dbReference type="Proteomes" id="UP000288716"/>
    </source>
</evidence>
<proteinExistence type="predicted"/>
<dbReference type="VEuPathDB" id="VectorBase:LDEU002912"/>
<sequence>MSKRIHDGFRDDIDKEVFAENILKQIKDNEVSLAVHKHPSICIQWLIENATDASTIKTLADRFKPIELSMEFVTNQYASHVLQALIEASLKVLSKETAASPSNQRHSKWAAMFICNIGEFVITNMDPLLNDVNGSHVMTTIMEAMGGIRVGRHWSRKTMGFGMKSNINTEIEKDIVVKELPGNFKVLLKKFSKELIIQRADRDLKDIILGRGTSLIQYLLFVLKVRSPEICQTVVKRLVEIIFVNEENKFAITTNSVSAYLVEAIMLVSTEHRLNRIWEKHLKGSLKDMWKDDIANFIVQRLVDAASNECLFSDICSEMLPHLESIFSYNRPGIGVCLAKACQKFASLQQDFIGALMRAFHCHDPKDRQIHLVPLMLFGENTGKYPKSEVWLHGSLMLQYIFGYEDPYKVTKSLLSLEPKELVFICNDKSGSHVIDSFLQSQTVAPKHKQHFLEKMRGSYINLACDRFGSRIVDYLLNTVDLKMKADIMDELSAKESQLNSTKNGYYVGKKAGLYHYKHRYQEWKDVERAKDKRKRAFKEIIDDQDELQFEKRYTKGKRY</sequence>
<keyword evidence="4" id="KW-1185">Reference proteome</keyword>
<evidence type="ECO:0000313" key="3">
    <source>
        <dbReference type="EMBL" id="RWS29127.1"/>
    </source>
</evidence>
<evidence type="ECO:0000256" key="2">
    <source>
        <dbReference type="PROSITE-ProRule" id="PRU00317"/>
    </source>
</evidence>
<dbReference type="STRING" id="299467.A0A443SNM8"/>